<dbReference type="Proteomes" id="UP000295680">
    <property type="component" value="Unassembled WGS sequence"/>
</dbReference>
<organism evidence="2 3">
    <name type="scientific">Actinocrispum wychmicini</name>
    <dbReference type="NCBI Taxonomy" id="1213861"/>
    <lineage>
        <taxon>Bacteria</taxon>
        <taxon>Bacillati</taxon>
        <taxon>Actinomycetota</taxon>
        <taxon>Actinomycetes</taxon>
        <taxon>Pseudonocardiales</taxon>
        <taxon>Pseudonocardiaceae</taxon>
        <taxon>Actinocrispum</taxon>
    </lineage>
</organism>
<protein>
    <submittedName>
        <fullName evidence="2">Uncharacterized protein DUF397</fullName>
    </submittedName>
</protein>
<dbReference type="RefSeq" id="WP_132124360.1">
    <property type="nucleotide sequence ID" value="NZ_SLWS01000012.1"/>
</dbReference>
<evidence type="ECO:0000313" key="3">
    <source>
        <dbReference type="Proteomes" id="UP000295680"/>
    </source>
</evidence>
<dbReference type="EMBL" id="SLWS01000012">
    <property type="protein sequence ID" value="TCO52425.1"/>
    <property type="molecule type" value="Genomic_DNA"/>
</dbReference>
<feature type="domain" description="DUF397" evidence="1">
    <location>
        <begin position="9"/>
        <end position="58"/>
    </location>
</feature>
<dbReference type="Pfam" id="PF04149">
    <property type="entry name" value="DUF397"/>
    <property type="match status" value="1"/>
</dbReference>
<keyword evidence="3" id="KW-1185">Reference proteome</keyword>
<evidence type="ECO:0000259" key="1">
    <source>
        <dbReference type="Pfam" id="PF04149"/>
    </source>
</evidence>
<dbReference type="AlphaFoldDB" id="A0A4R2JDT3"/>
<dbReference type="OrthoDB" id="3635801at2"/>
<evidence type="ECO:0000313" key="2">
    <source>
        <dbReference type="EMBL" id="TCO52425.1"/>
    </source>
</evidence>
<dbReference type="InterPro" id="IPR007278">
    <property type="entry name" value="DUF397"/>
</dbReference>
<proteinExistence type="predicted"/>
<reference evidence="2 3" key="1">
    <citation type="submission" date="2019-03" db="EMBL/GenBank/DDBJ databases">
        <title>Genomic Encyclopedia of Type Strains, Phase IV (KMG-IV): sequencing the most valuable type-strain genomes for metagenomic binning, comparative biology and taxonomic classification.</title>
        <authorList>
            <person name="Goeker M."/>
        </authorList>
    </citation>
    <scope>NUCLEOTIDE SEQUENCE [LARGE SCALE GENOMIC DNA]</scope>
    <source>
        <strain evidence="2 3">DSM 45934</strain>
    </source>
</reference>
<sequence length="63" mass="6752">MRGQGDGMGWRKSSYSGTAGANCVEVRFTGTGVHVRDSKNRPGPIVHFGPAAWRGFLDSGQSR</sequence>
<accession>A0A4R2JDT3</accession>
<name>A0A4R2JDT3_9PSEU</name>
<gene>
    <name evidence="2" type="ORF">EV192_112157</name>
</gene>
<comment type="caution">
    <text evidence="2">The sequence shown here is derived from an EMBL/GenBank/DDBJ whole genome shotgun (WGS) entry which is preliminary data.</text>
</comment>